<evidence type="ECO:0000313" key="2">
    <source>
        <dbReference type="Proteomes" id="UP000297872"/>
    </source>
</evidence>
<proteinExistence type="predicted"/>
<evidence type="ECO:0000313" key="1">
    <source>
        <dbReference type="EMBL" id="TFH76315.1"/>
    </source>
</evidence>
<organism evidence="1 2">
    <name type="scientific">Segatella hominis</name>
    <dbReference type="NCBI Taxonomy" id="2518605"/>
    <lineage>
        <taxon>Bacteria</taxon>
        <taxon>Pseudomonadati</taxon>
        <taxon>Bacteroidota</taxon>
        <taxon>Bacteroidia</taxon>
        <taxon>Bacteroidales</taxon>
        <taxon>Prevotellaceae</taxon>
        <taxon>Segatella</taxon>
    </lineage>
</organism>
<dbReference type="OrthoDB" id="981783at2"/>
<dbReference type="Proteomes" id="UP000297872">
    <property type="component" value="Unassembled WGS sequence"/>
</dbReference>
<dbReference type="EMBL" id="SGVY01000049">
    <property type="protein sequence ID" value="TFH76315.1"/>
    <property type="molecule type" value="Genomic_DNA"/>
</dbReference>
<accession>A0A4Y8V5D3</accession>
<dbReference type="RefSeq" id="WP_134844275.1">
    <property type="nucleotide sequence ID" value="NZ_SGVY01000049.1"/>
</dbReference>
<reference evidence="1 2" key="1">
    <citation type="submission" date="2019-02" db="EMBL/GenBank/DDBJ databases">
        <title>Draft Genome Sequence of the Prevotella sp. BCRC 81118, Isolated from Human Feces.</title>
        <authorList>
            <person name="Huang C.-H."/>
        </authorList>
    </citation>
    <scope>NUCLEOTIDE SEQUENCE [LARGE SCALE GENOMIC DNA]</scope>
    <source>
        <strain evidence="1 2">BCRC 81118</strain>
    </source>
</reference>
<gene>
    <name evidence="1" type="ORF">EXN75_14020</name>
</gene>
<keyword evidence="2" id="KW-1185">Reference proteome</keyword>
<dbReference type="AlphaFoldDB" id="A0A4Y8V5D3"/>
<protein>
    <submittedName>
        <fullName evidence="1">Uncharacterized protein</fullName>
    </submittedName>
</protein>
<sequence>MNIEIKNILASWESSLPRYGKIDNWNFSENLSLLGRYLRANKDENKNIHYLIKYIRDTVITKDFNTENILNAIHKVMKLEEENTKSTSICFLVKRNKGRVVLNGQEVRFKSETQKLFTEKLKFKNGELLRNFDIETESCSDSRKVRRIVEKRMSQAYHKMNRHEEGYKTTNNERYWMKRATAFQLHNIGQKEKVRNVTRGLSIHWKKQYDPLTHEIVFKKKMAYRNEAAALKAIEEWKRKYPKQRREMAAYQCSDCGKWHIGHKANLLAHPMLNAMIPHLQECC</sequence>
<comment type="caution">
    <text evidence="1">The sequence shown here is derived from an EMBL/GenBank/DDBJ whole genome shotgun (WGS) entry which is preliminary data.</text>
</comment>
<name>A0A4Y8V5D3_9BACT</name>
<dbReference type="GeneID" id="302996383"/>